<feature type="domain" description="TonB-dependent receptor plug" evidence="15">
    <location>
        <begin position="49"/>
        <end position="153"/>
    </location>
</feature>
<dbReference type="eggNOG" id="COG4771">
    <property type="taxonomic scope" value="Bacteria"/>
</dbReference>
<evidence type="ECO:0000256" key="11">
    <source>
        <dbReference type="RuleBase" id="RU003357"/>
    </source>
</evidence>
<evidence type="ECO:0000256" key="4">
    <source>
        <dbReference type="ARBA" id="ARBA00022692"/>
    </source>
</evidence>
<keyword evidence="3 10" id="KW-1134">Transmembrane beta strand</keyword>
<comment type="caution">
    <text evidence="16">The sequence shown here is derived from an EMBL/GenBank/DDBJ whole genome shotgun (WGS) entry which is preliminary data.</text>
</comment>
<feature type="compositionally biased region" description="Basic and acidic residues" evidence="12">
    <location>
        <begin position="1138"/>
        <end position="1152"/>
    </location>
</feature>
<evidence type="ECO:0000259" key="15">
    <source>
        <dbReference type="Pfam" id="PF07715"/>
    </source>
</evidence>
<feature type="compositionally biased region" description="Polar residues" evidence="12">
    <location>
        <begin position="292"/>
        <end position="303"/>
    </location>
</feature>
<evidence type="ECO:0000256" key="6">
    <source>
        <dbReference type="ARBA" id="ARBA00023077"/>
    </source>
</evidence>
<comment type="subcellular location">
    <subcellularLocation>
        <location evidence="1 10">Cell outer membrane</location>
        <topology evidence="1 10">Multi-pass membrane protein</topology>
    </subcellularLocation>
</comment>
<dbReference type="Pfam" id="PF07715">
    <property type="entry name" value="Plug"/>
    <property type="match status" value="1"/>
</dbReference>
<evidence type="ECO:0000256" key="12">
    <source>
        <dbReference type="SAM" id="MobiDB-lite"/>
    </source>
</evidence>
<dbReference type="EMBL" id="JRNT01000005">
    <property type="protein sequence ID" value="KGF48132.1"/>
    <property type="molecule type" value="Genomic_DNA"/>
</dbReference>
<dbReference type="RefSeq" id="WP_038151032.1">
    <property type="nucleotide sequence ID" value="NZ_JRNT01000005.1"/>
</dbReference>
<evidence type="ECO:0000256" key="8">
    <source>
        <dbReference type="ARBA" id="ARBA00023170"/>
    </source>
</evidence>
<dbReference type="PANTHER" id="PTHR30069:SF29">
    <property type="entry name" value="HEMOGLOBIN AND HEMOGLOBIN-HAPTOGLOBIN-BINDING PROTEIN 1-RELATED"/>
    <property type="match status" value="1"/>
</dbReference>
<dbReference type="SUPFAM" id="SSF56935">
    <property type="entry name" value="Porins"/>
    <property type="match status" value="1"/>
</dbReference>
<keyword evidence="5 13" id="KW-0732">Signal</keyword>
<evidence type="ECO:0000259" key="14">
    <source>
        <dbReference type="Pfam" id="PF00593"/>
    </source>
</evidence>
<proteinExistence type="inferred from homology"/>
<dbReference type="Pfam" id="PF00593">
    <property type="entry name" value="TonB_dep_Rec_b-barrel"/>
    <property type="match status" value="1"/>
</dbReference>
<feature type="domain" description="TonB-dependent receptor-like beta-barrel" evidence="14">
    <location>
        <begin position="439"/>
        <end position="873"/>
    </location>
</feature>
<dbReference type="GO" id="GO:0009279">
    <property type="term" value="C:cell outer membrane"/>
    <property type="evidence" value="ECO:0007669"/>
    <property type="project" value="UniProtKB-SubCell"/>
</dbReference>
<feature type="signal peptide" evidence="13">
    <location>
        <begin position="1"/>
        <end position="27"/>
    </location>
</feature>
<gene>
    <name evidence="16" type="ORF">HMPREF0872_00590</name>
</gene>
<dbReference type="PROSITE" id="PS51257">
    <property type="entry name" value="PROKAR_LIPOPROTEIN"/>
    <property type="match status" value="1"/>
</dbReference>
<dbReference type="Proteomes" id="UP000029628">
    <property type="component" value="Unassembled WGS sequence"/>
</dbReference>
<dbReference type="PANTHER" id="PTHR30069">
    <property type="entry name" value="TONB-DEPENDENT OUTER MEMBRANE RECEPTOR"/>
    <property type="match status" value="1"/>
</dbReference>
<feature type="chain" id="PRO_5001916590" evidence="13">
    <location>
        <begin position="28"/>
        <end position="1664"/>
    </location>
</feature>
<keyword evidence="9 10" id="KW-0998">Cell outer membrane</keyword>
<keyword evidence="4 10" id="KW-0812">Transmembrane</keyword>
<evidence type="ECO:0000256" key="10">
    <source>
        <dbReference type="PROSITE-ProRule" id="PRU01360"/>
    </source>
</evidence>
<feature type="region of interest" description="Disordered" evidence="12">
    <location>
        <begin position="277"/>
        <end position="303"/>
    </location>
</feature>
<dbReference type="InterPro" id="IPR000531">
    <property type="entry name" value="Beta-barrel_TonB"/>
</dbReference>
<dbReference type="InterPro" id="IPR037066">
    <property type="entry name" value="Plug_dom_sf"/>
</dbReference>
<keyword evidence="6 11" id="KW-0798">TonB box</keyword>
<name>A0A096BZE9_9FIRM</name>
<feature type="region of interest" description="Disordered" evidence="12">
    <location>
        <begin position="1131"/>
        <end position="1156"/>
    </location>
</feature>
<keyword evidence="17" id="KW-1185">Reference proteome</keyword>
<protein>
    <submittedName>
        <fullName evidence="16">TonB-dependent receptor</fullName>
    </submittedName>
</protein>
<dbReference type="Gene3D" id="2.40.170.20">
    <property type="entry name" value="TonB-dependent receptor, beta-barrel domain"/>
    <property type="match status" value="2"/>
</dbReference>
<dbReference type="GO" id="GO:0044718">
    <property type="term" value="P:siderophore transmembrane transport"/>
    <property type="evidence" value="ECO:0007669"/>
    <property type="project" value="TreeGrafter"/>
</dbReference>
<dbReference type="InterPro" id="IPR039426">
    <property type="entry name" value="TonB-dep_rcpt-like"/>
</dbReference>
<keyword evidence="8 16" id="KW-0675">Receptor</keyword>
<evidence type="ECO:0000256" key="5">
    <source>
        <dbReference type="ARBA" id="ARBA00022729"/>
    </source>
</evidence>
<organism evidence="16 17">
    <name type="scientific">Veillonella montpellierensis DNF00314</name>
    <dbReference type="NCBI Taxonomy" id="1401067"/>
    <lineage>
        <taxon>Bacteria</taxon>
        <taxon>Bacillati</taxon>
        <taxon>Bacillota</taxon>
        <taxon>Negativicutes</taxon>
        <taxon>Veillonellales</taxon>
        <taxon>Veillonellaceae</taxon>
        <taxon>Veillonella</taxon>
    </lineage>
</organism>
<evidence type="ECO:0000256" key="3">
    <source>
        <dbReference type="ARBA" id="ARBA00022452"/>
    </source>
</evidence>
<evidence type="ECO:0000313" key="17">
    <source>
        <dbReference type="Proteomes" id="UP000029628"/>
    </source>
</evidence>
<evidence type="ECO:0000256" key="7">
    <source>
        <dbReference type="ARBA" id="ARBA00023136"/>
    </source>
</evidence>
<dbReference type="GO" id="GO:0015344">
    <property type="term" value="F:siderophore uptake transmembrane transporter activity"/>
    <property type="evidence" value="ECO:0007669"/>
    <property type="project" value="TreeGrafter"/>
</dbReference>
<evidence type="ECO:0000256" key="1">
    <source>
        <dbReference type="ARBA" id="ARBA00004571"/>
    </source>
</evidence>
<keyword evidence="7 10" id="KW-0472">Membrane</keyword>
<dbReference type="Gene3D" id="2.170.130.10">
    <property type="entry name" value="TonB-dependent receptor, plug domain"/>
    <property type="match status" value="1"/>
</dbReference>
<dbReference type="PROSITE" id="PS52016">
    <property type="entry name" value="TONB_DEPENDENT_REC_3"/>
    <property type="match status" value="1"/>
</dbReference>
<keyword evidence="2 10" id="KW-0813">Transport</keyword>
<comment type="similarity">
    <text evidence="10 11">Belongs to the TonB-dependent receptor family.</text>
</comment>
<evidence type="ECO:0000313" key="16">
    <source>
        <dbReference type="EMBL" id="KGF48132.1"/>
    </source>
</evidence>
<evidence type="ECO:0000256" key="9">
    <source>
        <dbReference type="ARBA" id="ARBA00023237"/>
    </source>
</evidence>
<evidence type="ECO:0000256" key="2">
    <source>
        <dbReference type="ARBA" id="ARBA00022448"/>
    </source>
</evidence>
<sequence>MHKRKVILSLGILCWMSSCCVTYNVSAATTLNAVTVRANKAVEEAKWNPQQVSIITHEDIEKKQAKSVEDIIFTETGVSRTVDAMGRVGVSIRGAEARHTLILVDGQQVLGDFDKYSGAADEVMRLGTENVERIEVIQGAASAKYGSDAIGGVINIITKKANHTPTLQLNGEASKRKVDNDIAPFKNYFLRADSGNMGKLKVSISGSKRDIMPVLAHKQLSFADKKEASKFEPNVLRYYGDASDIGLMASYDVNKNNIVNLRINRYAEDLIRDVKRSTEETAPQQHFKRNASRNTGSLTWTGKSKSTNWEVETNYSKIQEDDVSLITYGGRSAYEGKNELRYIDNIDHKQMSIKASANTSLNDEHVLTYGFGYTKEDGEGSRLKHSPQTSKMYIDPWDYDKSLLVERLDRWVAEPGDTRPRVFSHIHDYKTIINDKGIPEWDYNYEYYGTIKDNPDTKADFTYDDYVKFYVKAKGTLKPRKSDWGSITAPDGSDTMSEEEYNNFIAFEKKLIRDNPEMAKRGNIVLDYYKQGQSETEYDKAPRFNKDEKGRPLRFMEEYRNRSQRLDVGKGTIKKHNFFLSDTWQVNDNTTIVPIIRYDYSSLFGSHVSSTLGFTHSVHGNPHRRFKANVGTGYTEPGMGELWYDWEMYGSHPVGWGVAKMGWYWFGNPNLKPEKSVNFDISLEGENKNTYARLGLFHNRIKDYMTVYFTGKLYDFAPYLPKDQKWQKAPDMIYSFKNIGKAEITGLELEVKHKFTKHWATKLGYTYLHAINKSDPDMPRQLLDKPLHKIDIGLTYTNDASGWNGQLWGDYYIDMLDSNTVSNNANYYYDDGSTTYANKSNQSYEKKTFGIWNLIVQKQIGKDSLMYVGINNLFNHRDDDRATQERVYRFGVNLKFGSDGKIDKKQKIETSVHSKVLEEITPTFITHPNIMTDSLHLWGDYRARFINVGGLNRPQPMYRGEYTYGNKKHPASYVNTGTNNMKDNADHGFEQRIRIGVDAKLNKNTQLTVIGSATGDPTVSDSANIVNAKSFNHQQLDRIDITHSTHKWDVSIGRLPEKIGVTGYWFNKEFDGIRTVWTHKTNQLRIGYGDFSHNTGVFDSPYTHMICGEIKRPPTVAEFLGLKYDRFPNDNLSASKSGSRELPKNSTDKPDPDSMTGIYESQYKGKTNKAFFYQQLTEAKTVEERVAILKRMHAIIKQAYGNDMANKRIPLNVNINTMAMFKLKNKKTGEVIYKKTAIPFDVTEQAWDSPEEKLAKRTLRNKFTVPLSDEKALVTDGSYINDHAEQFINAVVSEGEKAAKTYLGYLSDGSSDRVIRVAPGTTDEAIKNGEITTYEKDESINISDYEYLGVVKLFKEDYRDYKGSENGASKYVRKSTNLQNQLIDDNYKTGDIKSDNTTMNPMLDQYFEELCRVVENSENNNTLPRAALGKLTGNFINTYGVILNQDRIPPIHRAMFVQYKKQVSNRLGIQAWYVHGGSDTFQTFQNATLTGNSNTEFKTLANVIGIGAEYKFNNLTKLSFDYGQNRTDFGRYMNGHTNYYHERGMGDFDVLGYSSGNTPKFWTMRLDIGQSNMNIPNSWDAFVDYKYFDHGAYFGGTGHEGISNRYLDGIKSFTFGMSYVPRKDVLLQAFYTFDAKGTKNRDTLFGPEAFSLGNYSTVQMTYKF</sequence>
<dbReference type="InterPro" id="IPR036942">
    <property type="entry name" value="Beta-barrel_TonB_sf"/>
</dbReference>
<dbReference type="InterPro" id="IPR012910">
    <property type="entry name" value="Plug_dom"/>
</dbReference>
<reference evidence="16 17" key="1">
    <citation type="submission" date="2014-07" db="EMBL/GenBank/DDBJ databases">
        <authorList>
            <person name="McCorrison J."/>
            <person name="Sanka R."/>
            <person name="Torralba M."/>
            <person name="Gillis M."/>
            <person name="Haft D.H."/>
            <person name="Methe B."/>
            <person name="Sutton G."/>
            <person name="Nelson K.E."/>
        </authorList>
    </citation>
    <scope>NUCLEOTIDE SEQUENCE [LARGE SCALE GENOMIC DNA]</scope>
    <source>
        <strain evidence="16 17">DNF00314</strain>
    </source>
</reference>
<evidence type="ECO:0000256" key="13">
    <source>
        <dbReference type="SAM" id="SignalP"/>
    </source>
</evidence>
<accession>A0A096BZE9</accession>